<keyword evidence="3" id="KW-1185">Reference proteome</keyword>
<accession>A0A4Y2AZ59</accession>
<name>A0A4Y2AZ59_ARAVE</name>
<evidence type="ECO:0000313" key="2">
    <source>
        <dbReference type="EMBL" id="GBL85381.1"/>
    </source>
</evidence>
<comment type="caution">
    <text evidence="2">The sequence shown here is derived from an EMBL/GenBank/DDBJ whole genome shotgun (WGS) entry which is preliminary data.</text>
</comment>
<sequence length="93" mass="10441">MDCGQTMRVTPEPEIYSSNIHATLICRLFTHHGLFNVHQAHMHGGSSVEPSLKPGILRPRSRDSRPSRSNIEYTPEYALVGETPCAYIQLSTF</sequence>
<gene>
    <name evidence="2" type="ORF">AVEN_34578_1</name>
</gene>
<proteinExistence type="predicted"/>
<feature type="region of interest" description="Disordered" evidence="1">
    <location>
        <begin position="44"/>
        <end position="70"/>
    </location>
</feature>
<evidence type="ECO:0000313" key="3">
    <source>
        <dbReference type="Proteomes" id="UP000499080"/>
    </source>
</evidence>
<dbReference type="AlphaFoldDB" id="A0A4Y2AZ59"/>
<evidence type="ECO:0000256" key="1">
    <source>
        <dbReference type="SAM" id="MobiDB-lite"/>
    </source>
</evidence>
<reference evidence="2 3" key="1">
    <citation type="journal article" date="2019" name="Sci. Rep.">
        <title>Orb-weaving spider Araneus ventricosus genome elucidates the spidroin gene catalogue.</title>
        <authorList>
            <person name="Kono N."/>
            <person name="Nakamura H."/>
            <person name="Ohtoshi R."/>
            <person name="Moran D.A.P."/>
            <person name="Shinohara A."/>
            <person name="Yoshida Y."/>
            <person name="Fujiwara M."/>
            <person name="Mori M."/>
            <person name="Tomita M."/>
            <person name="Arakawa K."/>
        </authorList>
    </citation>
    <scope>NUCLEOTIDE SEQUENCE [LARGE SCALE GENOMIC DNA]</scope>
</reference>
<organism evidence="2 3">
    <name type="scientific">Araneus ventricosus</name>
    <name type="common">Orbweaver spider</name>
    <name type="synonym">Epeira ventricosa</name>
    <dbReference type="NCBI Taxonomy" id="182803"/>
    <lineage>
        <taxon>Eukaryota</taxon>
        <taxon>Metazoa</taxon>
        <taxon>Ecdysozoa</taxon>
        <taxon>Arthropoda</taxon>
        <taxon>Chelicerata</taxon>
        <taxon>Arachnida</taxon>
        <taxon>Araneae</taxon>
        <taxon>Araneomorphae</taxon>
        <taxon>Entelegynae</taxon>
        <taxon>Araneoidea</taxon>
        <taxon>Araneidae</taxon>
        <taxon>Araneus</taxon>
    </lineage>
</organism>
<dbReference type="EMBL" id="BGPR01000043">
    <property type="protein sequence ID" value="GBL85381.1"/>
    <property type="molecule type" value="Genomic_DNA"/>
</dbReference>
<dbReference type="Proteomes" id="UP000499080">
    <property type="component" value="Unassembled WGS sequence"/>
</dbReference>
<protein>
    <submittedName>
        <fullName evidence="2">Uncharacterized protein</fullName>
    </submittedName>
</protein>